<evidence type="ECO:0000256" key="5">
    <source>
        <dbReference type="RuleBase" id="RU004355"/>
    </source>
</evidence>
<evidence type="ECO:0000256" key="2">
    <source>
        <dbReference type="ARBA" id="ARBA00022722"/>
    </source>
</evidence>
<comment type="catalytic activity">
    <reaction evidence="5">
        <text>Exonucleolytic cleavage in either 5'- to 3'- or 3'- to 5'-direction to yield nucleoside 5'-phosphates.</text>
        <dbReference type="EC" id="3.1.11.6"/>
    </reaction>
</comment>
<dbReference type="InterPro" id="IPR020579">
    <property type="entry name" value="Exonuc_VII_lsu_C"/>
</dbReference>
<keyword evidence="3 5" id="KW-0378">Hydrolase</keyword>
<evidence type="ECO:0000313" key="9">
    <source>
        <dbReference type="Proteomes" id="UP000642809"/>
    </source>
</evidence>
<dbReference type="Proteomes" id="UP000642809">
    <property type="component" value="Unassembled WGS sequence"/>
</dbReference>
<dbReference type="CDD" id="cd04489">
    <property type="entry name" value="ExoVII_LU_OBF"/>
    <property type="match status" value="1"/>
</dbReference>
<dbReference type="RefSeq" id="WP_189583339.1">
    <property type="nucleotide sequence ID" value="NZ_BMYF01000016.1"/>
</dbReference>
<dbReference type="AlphaFoldDB" id="A0A8J3CY95"/>
<comment type="subcellular location">
    <subcellularLocation>
        <location evidence="5">Cytoplasm</location>
    </subcellularLocation>
</comment>
<gene>
    <name evidence="8" type="primary">xseA</name>
    <name evidence="8" type="ORF">GCM10008106_26010</name>
</gene>
<accession>A0A8J3CY95</accession>
<dbReference type="GO" id="GO:0006308">
    <property type="term" value="P:DNA catabolic process"/>
    <property type="evidence" value="ECO:0007669"/>
    <property type="project" value="UniProtKB-UniRule"/>
</dbReference>
<evidence type="ECO:0000313" key="8">
    <source>
        <dbReference type="EMBL" id="GHB43826.1"/>
    </source>
</evidence>
<reference evidence="8" key="2">
    <citation type="submission" date="2020-09" db="EMBL/GenBank/DDBJ databases">
        <authorList>
            <person name="Sun Q."/>
            <person name="Kim S."/>
        </authorList>
    </citation>
    <scope>NUCLEOTIDE SEQUENCE</scope>
    <source>
        <strain evidence="8">KCTC 23224</strain>
    </source>
</reference>
<comment type="similarity">
    <text evidence="5">Belongs to the XseA family.</text>
</comment>
<dbReference type="GO" id="GO:0009318">
    <property type="term" value="C:exodeoxyribonuclease VII complex"/>
    <property type="evidence" value="ECO:0007669"/>
    <property type="project" value="UniProtKB-UniRule"/>
</dbReference>
<protein>
    <recommendedName>
        <fullName evidence="5">Exodeoxyribonuclease 7 large subunit</fullName>
        <ecNumber evidence="5">3.1.11.6</ecNumber>
    </recommendedName>
</protein>
<dbReference type="GO" id="GO:0008855">
    <property type="term" value="F:exodeoxyribonuclease VII activity"/>
    <property type="evidence" value="ECO:0007669"/>
    <property type="project" value="UniProtKB-UniRule"/>
</dbReference>
<evidence type="ECO:0000259" key="6">
    <source>
        <dbReference type="Pfam" id="PF02601"/>
    </source>
</evidence>
<feature type="domain" description="Exonuclease VII large subunit C-terminal" evidence="6">
    <location>
        <begin position="135"/>
        <end position="407"/>
    </location>
</feature>
<feature type="domain" description="OB-fold nucleic acid binding" evidence="7">
    <location>
        <begin position="6"/>
        <end position="111"/>
    </location>
</feature>
<keyword evidence="4 5" id="KW-0269">Exonuclease</keyword>
<keyword evidence="9" id="KW-1185">Reference proteome</keyword>
<dbReference type="InterPro" id="IPR003753">
    <property type="entry name" value="Exonuc_VII_L"/>
</dbReference>
<dbReference type="GO" id="GO:0003676">
    <property type="term" value="F:nucleic acid binding"/>
    <property type="evidence" value="ECO:0007669"/>
    <property type="project" value="InterPro"/>
</dbReference>
<keyword evidence="1" id="KW-0963">Cytoplasm</keyword>
<sequence length="440" mass="49707">MQEAISLVTLNKIIRDTLNTQLEPSYWVIAEIGELKAGPNGHAYLDLLEKEGNQTLAKIRGTIWSYTYRTVAAKFQQATGQRLQASMKILAWVTVTFHEVYGISLNIKDIDPAFTLGERAKQRQATIDRLLREGLMDLNKQLALPSVPQRIAVVSSPHAAGYEDFINQLINNSYGYRLHTTLFPAVMQGAEAAHSIRHAVQEAVQTQAFQAIVLVRGGGAALDLECFDDYELAKVLALCPIPVLTGIGHERDETVADLVAHTKLKTPTAVAAFLLDGFLEFEENLLMLHKRMERTVFLHIQHQGKLLDQQELRLRNHIRQELKRSDQQLDQLQHSIKSWSGHGLKMEKHKISELKNSLQKSWNRIIDQEQKTLAQVAKDIARLDPQEHFKRGYTRTEIKGIPLHQSKPSAGDQMQTFTGKQIIESIIQKIDSDEHTGTKL</sequence>
<reference evidence="8" key="1">
    <citation type="journal article" date="2014" name="Int. J. Syst. Evol. Microbiol.">
        <title>Complete genome sequence of Corynebacterium casei LMG S-19264T (=DSM 44701T), isolated from a smear-ripened cheese.</title>
        <authorList>
            <consortium name="US DOE Joint Genome Institute (JGI-PGF)"/>
            <person name="Walter F."/>
            <person name="Albersmeier A."/>
            <person name="Kalinowski J."/>
            <person name="Ruckert C."/>
        </authorList>
    </citation>
    <scope>NUCLEOTIDE SEQUENCE</scope>
    <source>
        <strain evidence="8">KCTC 23224</strain>
    </source>
</reference>
<dbReference type="Pfam" id="PF13742">
    <property type="entry name" value="tRNA_anti_2"/>
    <property type="match status" value="1"/>
</dbReference>
<dbReference type="Pfam" id="PF02601">
    <property type="entry name" value="Exonuc_VII_L"/>
    <property type="match status" value="1"/>
</dbReference>
<evidence type="ECO:0000256" key="3">
    <source>
        <dbReference type="ARBA" id="ARBA00022801"/>
    </source>
</evidence>
<dbReference type="EMBL" id="BMYF01000016">
    <property type="protein sequence ID" value="GHB43826.1"/>
    <property type="molecule type" value="Genomic_DNA"/>
</dbReference>
<evidence type="ECO:0000259" key="7">
    <source>
        <dbReference type="Pfam" id="PF13742"/>
    </source>
</evidence>
<name>A0A8J3CY95_9BACT</name>
<dbReference type="EC" id="3.1.11.6" evidence="5"/>
<organism evidence="8 9">
    <name type="scientific">Mongoliitalea lutea</name>
    <dbReference type="NCBI Taxonomy" id="849756"/>
    <lineage>
        <taxon>Bacteria</taxon>
        <taxon>Pseudomonadati</taxon>
        <taxon>Bacteroidota</taxon>
        <taxon>Cytophagia</taxon>
        <taxon>Cytophagales</taxon>
        <taxon>Cyclobacteriaceae</taxon>
        <taxon>Mongoliitalea</taxon>
    </lineage>
</organism>
<dbReference type="InterPro" id="IPR025824">
    <property type="entry name" value="OB-fold_nuc-bd_dom"/>
</dbReference>
<dbReference type="PANTHER" id="PTHR30008">
    <property type="entry name" value="EXODEOXYRIBONUCLEASE 7 LARGE SUBUNIT"/>
    <property type="match status" value="1"/>
</dbReference>
<comment type="caution">
    <text evidence="8">The sequence shown here is derived from an EMBL/GenBank/DDBJ whole genome shotgun (WGS) entry which is preliminary data.</text>
</comment>
<dbReference type="GO" id="GO:0005737">
    <property type="term" value="C:cytoplasm"/>
    <property type="evidence" value="ECO:0007669"/>
    <property type="project" value="UniProtKB-SubCell"/>
</dbReference>
<dbReference type="PANTHER" id="PTHR30008:SF0">
    <property type="entry name" value="EXODEOXYRIBONUCLEASE 7 LARGE SUBUNIT"/>
    <property type="match status" value="1"/>
</dbReference>
<dbReference type="NCBIfam" id="TIGR00237">
    <property type="entry name" value="xseA"/>
    <property type="match status" value="1"/>
</dbReference>
<keyword evidence="2 5" id="KW-0540">Nuclease</keyword>
<evidence type="ECO:0000256" key="4">
    <source>
        <dbReference type="ARBA" id="ARBA00022839"/>
    </source>
</evidence>
<evidence type="ECO:0000256" key="1">
    <source>
        <dbReference type="ARBA" id="ARBA00022490"/>
    </source>
</evidence>
<proteinExistence type="inferred from homology"/>